<dbReference type="EMBL" id="BPQJ01000044">
    <property type="protein sequence ID" value="GJD65656.1"/>
    <property type="molecule type" value="Genomic_DNA"/>
</dbReference>
<name>A0AA37HGK7_9HYPH</name>
<dbReference type="InterPro" id="IPR046914">
    <property type="entry name" value="ABC-3C_CTD6"/>
</dbReference>
<sequence>MRVDAGKIVGIWTHPPMISHYVTRFFTMPPADLEAFVADWLAMRRQDYVDWERCSGAGDGGRDVVGFETADGYEGSWHNYQCKLLRRNLSISDAVLELGKIFMHVAAGDFTLPSKYVFVAPKGAVRALLDLTKRREEFRKTVIDRWDAVCRDNLVRGKAVPLTPEIRALIEAFDFTSVSVLDGAKLVAQPDIYPALVRCFGADPGPPPPPDALPDVGLDEAPYLGQLAAAYGARAELVGATPDDILRHPTFGDQLRDQRVRYFHASTFGRHYRTRVFKEVLVAFDDEIYHGVVDTHRDDDHQDTLAQVNAVMKVAPFLPLTGPLRDHASAQVKQGTCHRFANEGRLPWGI</sequence>
<reference evidence="2" key="1">
    <citation type="journal article" date="2016" name="Front. Microbiol.">
        <title>Genome Sequence of the Piezophilic, Mesophilic Sulfate-Reducing Bacterium Desulfovibrio indicus J2T.</title>
        <authorList>
            <person name="Cao J."/>
            <person name="Maignien L."/>
            <person name="Shao Z."/>
            <person name="Alain K."/>
            <person name="Jebbar M."/>
        </authorList>
    </citation>
    <scope>NUCLEOTIDE SEQUENCE</scope>
    <source>
        <strain evidence="2">JCM 32048</strain>
    </source>
</reference>
<evidence type="ECO:0000313" key="2">
    <source>
        <dbReference type="EMBL" id="GJD65656.1"/>
    </source>
</evidence>
<evidence type="ECO:0000313" key="3">
    <source>
        <dbReference type="Proteomes" id="UP001055286"/>
    </source>
</evidence>
<gene>
    <name evidence="2" type="ORF">MPEAHAMD_5851</name>
</gene>
<comment type="caution">
    <text evidence="2">The sequence shown here is derived from an EMBL/GenBank/DDBJ whole genome shotgun (WGS) entry which is preliminary data.</text>
</comment>
<dbReference type="Proteomes" id="UP001055286">
    <property type="component" value="Unassembled WGS sequence"/>
</dbReference>
<organism evidence="2 3">
    <name type="scientific">Methylobacterium frigidaeris</name>
    <dbReference type="NCBI Taxonomy" id="2038277"/>
    <lineage>
        <taxon>Bacteria</taxon>
        <taxon>Pseudomonadati</taxon>
        <taxon>Pseudomonadota</taxon>
        <taxon>Alphaproteobacteria</taxon>
        <taxon>Hyphomicrobiales</taxon>
        <taxon>Methylobacteriaceae</taxon>
        <taxon>Methylobacterium</taxon>
    </lineage>
</organism>
<keyword evidence="3" id="KW-1185">Reference proteome</keyword>
<accession>A0AA37HGK7</accession>
<feature type="domain" description="ABC-three component systems C-terminal" evidence="1">
    <location>
        <begin position="220"/>
        <end position="348"/>
    </location>
</feature>
<protein>
    <recommendedName>
        <fullName evidence="1">ABC-three component systems C-terminal domain-containing protein</fullName>
    </recommendedName>
</protein>
<dbReference type="AlphaFoldDB" id="A0AA37HGK7"/>
<dbReference type="Pfam" id="PF20282">
    <property type="entry name" value="CTD6"/>
    <property type="match status" value="1"/>
</dbReference>
<evidence type="ECO:0000259" key="1">
    <source>
        <dbReference type="Pfam" id="PF20282"/>
    </source>
</evidence>
<reference evidence="2" key="2">
    <citation type="submission" date="2021-08" db="EMBL/GenBank/DDBJ databases">
        <authorList>
            <person name="Tani A."/>
            <person name="Ola A."/>
            <person name="Ogura Y."/>
            <person name="Katsura K."/>
            <person name="Hayashi T."/>
        </authorList>
    </citation>
    <scope>NUCLEOTIDE SEQUENCE</scope>
    <source>
        <strain evidence="2">JCM 32048</strain>
    </source>
</reference>
<proteinExistence type="predicted"/>